<dbReference type="InterPro" id="IPR029787">
    <property type="entry name" value="Nucleotide_cyclase"/>
</dbReference>
<keyword evidence="6" id="KW-1185">Reference proteome</keyword>
<dbReference type="PANTHER" id="PTHR45138:SF9">
    <property type="entry name" value="DIGUANYLATE CYCLASE DGCM-RELATED"/>
    <property type="match status" value="1"/>
</dbReference>
<dbReference type="EC" id="2.7.7.65" evidence="1"/>
<dbReference type="InterPro" id="IPR011990">
    <property type="entry name" value="TPR-like_helical_dom_sf"/>
</dbReference>
<dbReference type="SUPFAM" id="SSF55073">
    <property type="entry name" value="Nucleotide cyclase"/>
    <property type="match status" value="1"/>
</dbReference>
<keyword evidence="3" id="KW-0175">Coiled coil</keyword>
<dbReference type="PROSITE" id="PS50887">
    <property type="entry name" value="GGDEF"/>
    <property type="match status" value="1"/>
</dbReference>
<dbReference type="InterPro" id="IPR050469">
    <property type="entry name" value="Diguanylate_Cyclase"/>
</dbReference>
<dbReference type="AlphaFoldDB" id="A0A2S5SW10"/>
<dbReference type="SUPFAM" id="SSF48452">
    <property type="entry name" value="TPR-like"/>
    <property type="match status" value="1"/>
</dbReference>
<comment type="caution">
    <text evidence="5">The sequence shown here is derived from an EMBL/GenBank/DDBJ whole genome shotgun (WGS) entry which is preliminary data.</text>
</comment>
<dbReference type="FunFam" id="3.30.70.270:FF:000001">
    <property type="entry name" value="Diguanylate cyclase domain protein"/>
    <property type="match status" value="1"/>
</dbReference>
<dbReference type="EMBL" id="PSNX01000004">
    <property type="protein sequence ID" value="PPE66914.1"/>
    <property type="molecule type" value="Genomic_DNA"/>
</dbReference>
<gene>
    <name evidence="5" type="ORF">C1704_05485</name>
</gene>
<dbReference type="SMART" id="SM00267">
    <property type="entry name" value="GGDEF"/>
    <property type="match status" value="1"/>
</dbReference>
<dbReference type="PANTHER" id="PTHR45138">
    <property type="entry name" value="REGULATORY COMPONENTS OF SENSORY TRANSDUCTION SYSTEM"/>
    <property type="match status" value="1"/>
</dbReference>
<evidence type="ECO:0000256" key="1">
    <source>
        <dbReference type="ARBA" id="ARBA00012528"/>
    </source>
</evidence>
<reference evidence="5 6" key="1">
    <citation type="submission" date="2018-02" db="EMBL/GenBank/DDBJ databases">
        <title>Reclassifiation of [Polyangium] brachysporum DSM 7029 as Guopingzhaonella breviflexa gen. nov., sp. nov., a member of the family Comamonadaceae.</title>
        <authorList>
            <person name="Tang B."/>
        </authorList>
    </citation>
    <scope>NUCLEOTIDE SEQUENCE [LARGE SCALE GENOMIC DNA]</scope>
    <source>
        <strain evidence="5 6">BCRC 80649</strain>
    </source>
</reference>
<organism evidence="5 6">
    <name type="scientific">Caldimonas caldifontis</name>
    <dbReference type="NCBI Taxonomy" id="1452508"/>
    <lineage>
        <taxon>Bacteria</taxon>
        <taxon>Pseudomonadati</taxon>
        <taxon>Pseudomonadota</taxon>
        <taxon>Betaproteobacteria</taxon>
        <taxon>Burkholderiales</taxon>
        <taxon>Sphaerotilaceae</taxon>
        <taxon>Caldimonas</taxon>
    </lineage>
</organism>
<dbReference type="CDD" id="cd01949">
    <property type="entry name" value="GGDEF"/>
    <property type="match status" value="1"/>
</dbReference>
<dbReference type="Gene3D" id="1.25.40.10">
    <property type="entry name" value="Tetratricopeptide repeat domain"/>
    <property type="match status" value="1"/>
</dbReference>
<dbReference type="InterPro" id="IPR000160">
    <property type="entry name" value="GGDEF_dom"/>
</dbReference>
<sequence>MTETALSDPLSPHELESLLTRAHHALEAGRPDRARVLAQRALVGAEACQHRPSEAQALACLAYCDWLASRFRRAHGTSQRAAHLYQMLGDGPGESGALSTLACSASVLGRHEEAVEAALLAVRLVEALPPGPQRVVASNALGQAYAWSRSFDQAAEAFEQAEQLAARADPPVSPLQILLQRTHAEALRLGFERFFKGCLPDTSRFESLLARCVQQAHLSGAEGVQPGLLATHRALLSMFASLEACWRGEAHLAQRELAQARRWSDELAGQTWLQVLELWLECELAWDQSRLGHAVQCAALMVDTAIEVEHEQLACVGHLLLAQLHEFQGDARGALEDLKLLRRREELIRAESLESRSRVVKWQIELREHEQTLQQLEASSQQLERLSLEDALTGIANRRHFELRMSERLRSRAHAARPASIALIDVDHFKQVNDGHSHQVGDQVLCAIARILSSHVRENDLPARLAGDEFVVAFLDSDERVARQVCDRIEAAVMAHDWHSLSPGLRVSISVGVSQARPGDTVAQAMHRADAAMYAAKQQRRRA</sequence>
<evidence type="ECO:0000256" key="2">
    <source>
        <dbReference type="ARBA" id="ARBA00034247"/>
    </source>
</evidence>
<comment type="catalytic activity">
    <reaction evidence="2">
        <text>2 GTP = 3',3'-c-di-GMP + 2 diphosphate</text>
        <dbReference type="Rhea" id="RHEA:24898"/>
        <dbReference type="ChEBI" id="CHEBI:33019"/>
        <dbReference type="ChEBI" id="CHEBI:37565"/>
        <dbReference type="ChEBI" id="CHEBI:58805"/>
        <dbReference type="EC" id="2.7.7.65"/>
    </reaction>
</comment>
<dbReference type="RefSeq" id="WP_104301741.1">
    <property type="nucleotide sequence ID" value="NZ_PSNX01000004.1"/>
</dbReference>
<dbReference type="Gene3D" id="3.30.70.270">
    <property type="match status" value="1"/>
</dbReference>
<protein>
    <recommendedName>
        <fullName evidence="1">diguanylate cyclase</fullName>
        <ecNumber evidence="1">2.7.7.65</ecNumber>
    </recommendedName>
</protein>
<dbReference type="InterPro" id="IPR043128">
    <property type="entry name" value="Rev_trsase/Diguanyl_cyclase"/>
</dbReference>
<evidence type="ECO:0000313" key="6">
    <source>
        <dbReference type="Proteomes" id="UP000238605"/>
    </source>
</evidence>
<accession>A0A2S5SW10</accession>
<dbReference type="GO" id="GO:0052621">
    <property type="term" value="F:diguanylate cyclase activity"/>
    <property type="evidence" value="ECO:0007669"/>
    <property type="project" value="UniProtKB-EC"/>
</dbReference>
<feature type="domain" description="GGDEF" evidence="4">
    <location>
        <begin position="417"/>
        <end position="543"/>
    </location>
</feature>
<dbReference type="Proteomes" id="UP000238605">
    <property type="component" value="Unassembled WGS sequence"/>
</dbReference>
<feature type="coiled-coil region" evidence="3">
    <location>
        <begin position="359"/>
        <end position="389"/>
    </location>
</feature>
<dbReference type="OrthoDB" id="8901019at2"/>
<dbReference type="NCBIfam" id="TIGR00254">
    <property type="entry name" value="GGDEF"/>
    <property type="match status" value="1"/>
</dbReference>
<evidence type="ECO:0000313" key="5">
    <source>
        <dbReference type="EMBL" id="PPE66914.1"/>
    </source>
</evidence>
<evidence type="ECO:0000259" key="4">
    <source>
        <dbReference type="PROSITE" id="PS50887"/>
    </source>
</evidence>
<name>A0A2S5SW10_9BURK</name>
<evidence type="ECO:0000256" key="3">
    <source>
        <dbReference type="SAM" id="Coils"/>
    </source>
</evidence>
<proteinExistence type="predicted"/>
<dbReference type="Pfam" id="PF00990">
    <property type="entry name" value="GGDEF"/>
    <property type="match status" value="1"/>
</dbReference>